<organism evidence="6 7">
    <name type="scientific">Trapa natans</name>
    <name type="common">Water chestnut</name>
    <dbReference type="NCBI Taxonomy" id="22666"/>
    <lineage>
        <taxon>Eukaryota</taxon>
        <taxon>Viridiplantae</taxon>
        <taxon>Streptophyta</taxon>
        <taxon>Embryophyta</taxon>
        <taxon>Tracheophyta</taxon>
        <taxon>Spermatophyta</taxon>
        <taxon>Magnoliopsida</taxon>
        <taxon>eudicotyledons</taxon>
        <taxon>Gunneridae</taxon>
        <taxon>Pentapetalae</taxon>
        <taxon>rosids</taxon>
        <taxon>malvids</taxon>
        <taxon>Myrtales</taxon>
        <taxon>Lythraceae</taxon>
        <taxon>Trapa</taxon>
    </lineage>
</organism>
<dbReference type="Proteomes" id="UP001346149">
    <property type="component" value="Unassembled WGS sequence"/>
</dbReference>
<protein>
    <recommendedName>
        <fullName evidence="5">AAA+ ATPase domain-containing protein</fullName>
    </recommendedName>
</protein>
<dbReference type="GO" id="GO:0034605">
    <property type="term" value="P:cellular response to heat"/>
    <property type="evidence" value="ECO:0007669"/>
    <property type="project" value="TreeGrafter"/>
</dbReference>
<evidence type="ECO:0000256" key="3">
    <source>
        <dbReference type="ARBA" id="ARBA00023186"/>
    </source>
</evidence>
<dbReference type="InterPro" id="IPR050130">
    <property type="entry name" value="ClpA_ClpB"/>
</dbReference>
<proteinExistence type="predicted"/>
<accession>A0AAN7MTN4</accession>
<keyword evidence="3" id="KW-0143">Chaperone</keyword>
<dbReference type="Gene3D" id="6.10.140.130">
    <property type="match status" value="1"/>
</dbReference>
<dbReference type="Gene3D" id="3.40.50.300">
    <property type="entry name" value="P-loop containing nucleotide triphosphate hydrolases"/>
    <property type="match status" value="1"/>
</dbReference>
<dbReference type="AlphaFoldDB" id="A0AAN7MTN4"/>
<reference evidence="6 7" key="1">
    <citation type="journal article" date="2023" name="Hortic Res">
        <title>Pangenome of water caltrop reveals structural variations and asymmetric subgenome divergence after allopolyploidization.</title>
        <authorList>
            <person name="Zhang X."/>
            <person name="Chen Y."/>
            <person name="Wang L."/>
            <person name="Yuan Y."/>
            <person name="Fang M."/>
            <person name="Shi L."/>
            <person name="Lu R."/>
            <person name="Comes H.P."/>
            <person name="Ma Y."/>
            <person name="Chen Y."/>
            <person name="Huang G."/>
            <person name="Zhou Y."/>
            <person name="Zheng Z."/>
            <person name="Qiu Y."/>
        </authorList>
    </citation>
    <scope>NUCLEOTIDE SEQUENCE [LARGE SCALE GENOMIC DNA]</scope>
    <source>
        <strain evidence="6">F231</strain>
    </source>
</reference>
<keyword evidence="1" id="KW-0547">Nucleotide-binding</keyword>
<dbReference type="InterPro" id="IPR003959">
    <property type="entry name" value="ATPase_AAA_core"/>
</dbReference>
<name>A0AAN7MTN4_TRANT</name>
<evidence type="ECO:0000313" key="7">
    <source>
        <dbReference type="Proteomes" id="UP001346149"/>
    </source>
</evidence>
<keyword evidence="7" id="KW-1185">Reference proteome</keyword>
<dbReference type="GO" id="GO:0016887">
    <property type="term" value="F:ATP hydrolysis activity"/>
    <property type="evidence" value="ECO:0007669"/>
    <property type="project" value="InterPro"/>
</dbReference>
<evidence type="ECO:0000256" key="1">
    <source>
        <dbReference type="ARBA" id="ARBA00022741"/>
    </source>
</evidence>
<dbReference type="InterPro" id="IPR027417">
    <property type="entry name" value="P-loop_NTPase"/>
</dbReference>
<comment type="caution">
    <text evidence="6">The sequence shown here is derived from an EMBL/GenBank/DDBJ whole genome shotgun (WGS) entry which is preliminary data.</text>
</comment>
<dbReference type="GO" id="GO:0005524">
    <property type="term" value="F:ATP binding"/>
    <property type="evidence" value="ECO:0007669"/>
    <property type="project" value="UniProtKB-KW"/>
</dbReference>
<evidence type="ECO:0000313" key="6">
    <source>
        <dbReference type="EMBL" id="KAK4798773.1"/>
    </source>
</evidence>
<keyword evidence="4" id="KW-0175">Coiled coil</keyword>
<evidence type="ECO:0000256" key="2">
    <source>
        <dbReference type="ARBA" id="ARBA00022840"/>
    </source>
</evidence>
<dbReference type="InterPro" id="IPR028299">
    <property type="entry name" value="ClpA/B_CS2"/>
</dbReference>
<dbReference type="SUPFAM" id="SSF52540">
    <property type="entry name" value="P-loop containing nucleoside triphosphate hydrolases"/>
    <property type="match status" value="2"/>
</dbReference>
<feature type="coiled-coil region" evidence="4">
    <location>
        <begin position="39"/>
        <end position="124"/>
    </location>
</feature>
<dbReference type="PRINTS" id="PR00300">
    <property type="entry name" value="CLPPROTEASEA"/>
</dbReference>
<dbReference type="EMBL" id="JAXQNO010000005">
    <property type="protein sequence ID" value="KAK4798773.1"/>
    <property type="molecule type" value="Genomic_DNA"/>
</dbReference>
<dbReference type="Pfam" id="PF07724">
    <property type="entry name" value="AAA_2"/>
    <property type="match status" value="1"/>
</dbReference>
<dbReference type="CDD" id="cd19499">
    <property type="entry name" value="RecA-like_ClpB_Hsp104-like"/>
    <property type="match status" value="1"/>
</dbReference>
<feature type="domain" description="AAA+ ATPase" evidence="5">
    <location>
        <begin position="199"/>
        <end position="374"/>
    </location>
</feature>
<gene>
    <name evidence="6" type="ORF">SAY86_031099</name>
</gene>
<dbReference type="PROSITE" id="PS00871">
    <property type="entry name" value="CLPAB_2"/>
    <property type="match status" value="1"/>
</dbReference>
<dbReference type="PANTHER" id="PTHR11638">
    <property type="entry name" value="ATP-DEPENDENT CLP PROTEASE"/>
    <property type="match status" value="1"/>
</dbReference>
<dbReference type="InterPro" id="IPR003593">
    <property type="entry name" value="AAA+_ATPase"/>
</dbReference>
<dbReference type="PANTHER" id="PTHR11638:SF18">
    <property type="entry name" value="HEAT SHOCK PROTEIN 104"/>
    <property type="match status" value="1"/>
</dbReference>
<evidence type="ECO:0000256" key="4">
    <source>
        <dbReference type="SAM" id="Coils"/>
    </source>
</evidence>
<evidence type="ECO:0000259" key="5">
    <source>
        <dbReference type="SMART" id="SM00382"/>
    </source>
</evidence>
<dbReference type="SMART" id="SM00382">
    <property type="entry name" value="AAA"/>
    <property type="match status" value="1"/>
</dbReference>
<dbReference type="InterPro" id="IPR001270">
    <property type="entry name" value="ClpA/B"/>
</dbReference>
<dbReference type="GO" id="GO:0005737">
    <property type="term" value="C:cytoplasm"/>
    <property type="evidence" value="ECO:0007669"/>
    <property type="project" value="TreeGrafter"/>
</dbReference>
<dbReference type="FunFam" id="3.40.50.300:FF:000025">
    <property type="entry name" value="ATP-dependent Clp protease subunit"/>
    <property type="match status" value="1"/>
</dbReference>
<keyword evidence="2" id="KW-0067">ATP-binding</keyword>
<sequence length="518" mass="58633">MEITSKPTALDEINRSVLKLEMEKLSLANDTDRASKDRSNRLEAELSLLKEKQSQLTEQWEHEKSIMTHLQSIKEEIDRISVEIQQAEREYDLNRAAELKYGSLNSLQRQLVEVEKELNEYMRSGKSMLREEVTGNDIAEIVSKWTGIPVSKLQQTEREKLLHLEEELHKRVVGQDPAVRAVAEAIQRSRAGLSDPHRPIASFMFMGPTGVGKTELAKALASYMFNTEEALVRIDMSEYMEKHAVSRLIGAPPGYVGYEEGGQLTETVRRRPYAVILFDEIEKAHSDVFNVFLQILDDGRVTDSQGRTVSFTNSVIIMTSNVGSQYILNTEDETSPKESAYEKIKQRVMDAARSVFRPEFMNRVDEYIVFQPLDREQISSIVRLQLERVQKRIADRKMKIQLPQQKLAFRKLGANHSPPDGGNNEALSTSLPWRHSARGGAAEYRVMPCMALASSHISLHAFSSITQNTYSGCPLSIRRCVWHLAMLERPSQTTVRGDPPAALTSATTLVRSVRGLLF</sequence>